<dbReference type="EMBL" id="PFPX01000071">
    <property type="protein sequence ID" value="PJA09476.1"/>
    <property type="molecule type" value="Genomic_DNA"/>
</dbReference>
<comment type="caution">
    <text evidence="2">The sequence shown here is derived from an EMBL/GenBank/DDBJ whole genome shotgun (WGS) entry which is preliminary data.</text>
</comment>
<keyword evidence="1" id="KW-1133">Transmembrane helix</keyword>
<feature type="transmembrane region" description="Helical" evidence="1">
    <location>
        <begin position="6"/>
        <end position="27"/>
    </location>
</feature>
<keyword evidence="1" id="KW-0472">Membrane</keyword>
<feature type="non-terminal residue" evidence="2">
    <location>
        <position position="60"/>
    </location>
</feature>
<evidence type="ECO:0000256" key="1">
    <source>
        <dbReference type="SAM" id="Phobius"/>
    </source>
</evidence>
<name>A0A2M7VY03_9BACT</name>
<protein>
    <submittedName>
        <fullName evidence="2">Uncharacterized protein</fullName>
    </submittedName>
</protein>
<evidence type="ECO:0000313" key="2">
    <source>
        <dbReference type="EMBL" id="PJA09476.1"/>
    </source>
</evidence>
<accession>A0A2M7VY03</accession>
<sequence>MNTTFIVIVVIVAGIIFGVAAIYFFLLSERLKNQLKQVESDNSKSLQPTDDVKLIVDYTK</sequence>
<organism evidence="2 3">
    <name type="scientific">Candidatus Falkowbacteria bacterium CG_4_10_14_0_2_um_filter_41_15</name>
    <dbReference type="NCBI Taxonomy" id="1974554"/>
    <lineage>
        <taxon>Bacteria</taxon>
        <taxon>Candidatus Falkowiibacteriota</taxon>
    </lineage>
</organism>
<proteinExistence type="predicted"/>
<reference evidence="3" key="1">
    <citation type="submission" date="2017-09" db="EMBL/GenBank/DDBJ databases">
        <title>Depth-based differentiation of microbial function through sediment-hosted aquifers and enrichment of novel symbionts in the deep terrestrial subsurface.</title>
        <authorList>
            <person name="Probst A.J."/>
            <person name="Ladd B."/>
            <person name="Jarett J.K."/>
            <person name="Geller-Mcgrath D.E."/>
            <person name="Sieber C.M.K."/>
            <person name="Emerson J.B."/>
            <person name="Anantharaman K."/>
            <person name="Thomas B.C."/>
            <person name="Malmstrom R."/>
            <person name="Stieglmeier M."/>
            <person name="Klingl A."/>
            <person name="Woyke T."/>
            <person name="Ryan C.M."/>
            <person name="Banfield J.F."/>
        </authorList>
    </citation>
    <scope>NUCLEOTIDE SEQUENCE [LARGE SCALE GENOMIC DNA]</scope>
</reference>
<dbReference type="AlphaFoldDB" id="A0A2M7VY03"/>
<gene>
    <name evidence="2" type="ORF">COX68_02725</name>
</gene>
<evidence type="ECO:0000313" key="3">
    <source>
        <dbReference type="Proteomes" id="UP000228743"/>
    </source>
</evidence>
<keyword evidence="1" id="KW-0812">Transmembrane</keyword>
<dbReference type="Proteomes" id="UP000228743">
    <property type="component" value="Unassembled WGS sequence"/>
</dbReference>